<evidence type="ECO:0000313" key="2">
    <source>
        <dbReference type="Proteomes" id="UP000308874"/>
    </source>
</evidence>
<reference evidence="1 2" key="1">
    <citation type="submission" date="2019-02" db="EMBL/GenBank/DDBJ databases">
        <title>Isolation of virulent Lactobacillus brevis phages.</title>
        <authorList>
            <person name="Feyereisen M."/>
            <person name="Mahony J."/>
            <person name="O'Sullivan T."/>
            <person name="van Sinderen D."/>
        </authorList>
    </citation>
    <scope>NUCLEOTIDE SEQUENCE [LARGE SCALE GENOMIC DNA]</scope>
</reference>
<name>A0A4Y5FG50_9CAUD</name>
<protein>
    <submittedName>
        <fullName evidence="1">Uncharacterized protein</fullName>
    </submittedName>
</protein>
<proteinExistence type="predicted"/>
<keyword evidence="2" id="KW-1185">Reference proteome</keyword>
<evidence type="ECO:0000313" key="1">
    <source>
        <dbReference type="EMBL" id="QBJ03408.1"/>
    </source>
</evidence>
<dbReference type="Proteomes" id="UP000308874">
    <property type="component" value="Segment"/>
</dbReference>
<dbReference type="EMBL" id="MK504443">
    <property type="protein sequence ID" value="QBJ03408.1"/>
    <property type="molecule type" value="Genomic_DNA"/>
</dbReference>
<gene>
    <name evidence="1" type="ORF">B521_0058</name>
</gene>
<sequence length="64" mass="7922">MISRKFYQSMESLRLKMLSNHIDNNIYLKDSNKLDKDLLDYTKFTNIFDKFVFNRKDDHHEYRS</sequence>
<accession>A0A4Y5FG50</accession>
<organism evidence="1 2">
    <name type="scientific">Lactobacillus phage 521B</name>
    <dbReference type="NCBI Taxonomy" id="2510942"/>
    <lineage>
        <taxon>Viruses</taxon>
        <taxon>Duplodnaviria</taxon>
        <taxon>Heunggongvirae</taxon>
        <taxon>Uroviricota</taxon>
        <taxon>Caudoviricetes</taxon>
        <taxon>Herelleviridae</taxon>
        <taxon>Tybeckvirus</taxon>
        <taxon>Tybeckvirus tv521B</taxon>
    </lineage>
</organism>